<sequence>MRINYLIIFFLLLSCENKRIDNLNTEITSSKKAKHSISSETDIEHIRENYYVGDINNDGEVDTATVIFDKNSKDEIVCDQVNCYVEIYFGRNIPEIKIDQSLGIVVQKVEDLNKDKANEIMLFSRTYEGWWEYISVWSFINGKWNNLGQTKAFITKDKDFENRIIKENGQFYLIGDEWNDDKGGVLERNLKVKIK</sequence>
<gene>
    <name evidence="1" type="ORF">I5M27_17530</name>
</gene>
<accession>A0ABS1C6J4</accession>
<dbReference type="EMBL" id="JAEHFX010000011">
    <property type="protein sequence ID" value="MBK0404797.1"/>
    <property type="molecule type" value="Genomic_DNA"/>
</dbReference>
<evidence type="ECO:0000313" key="2">
    <source>
        <dbReference type="Proteomes" id="UP000644147"/>
    </source>
</evidence>
<keyword evidence="2" id="KW-1185">Reference proteome</keyword>
<comment type="caution">
    <text evidence="1">The sequence shown here is derived from an EMBL/GenBank/DDBJ whole genome shotgun (WGS) entry which is preliminary data.</text>
</comment>
<evidence type="ECO:0000313" key="1">
    <source>
        <dbReference type="EMBL" id="MBK0404797.1"/>
    </source>
</evidence>
<reference evidence="1 2" key="1">
    <citation type="submission" date="2020-12" db="EMBL/GenBank/DDBJ databases">
        <title>Bacterial novel species Adhaeribacter sp. BT258 isolated from soil.</title>
        <authorList>
            <person name="Jung H.-Y."/>
        </authorList>
    </citation>
    <scope>NUCLEOTIDE SEQUENCE [LARGE SCALE GENOMIC DNA]</scope>
    <source>
        <strain evidence="1 2">BT258</strain>
    </source>
</reference>
<evidence type="ECO:0008006" key="3">
    <source>
        <dbReference type="Google" id="ProtNLM"/>
    </source>
</evidence>
<protein>
    <recommendedName>
        <fullName evidence="3">Lipoprotein</fullName>
    </recommendedName>
</protein>
<name>A0ABS1C6J4_9BACT</name>
<organism evidence="1 2">
    <name type="scientific">Adhaeribacter terrigena</name>
    <dbReference type="NCBI Taxonomy" id="2793070"/>
    <lineage>
        <taxon>Bacteria</taxon>
        <taxon>Pseudomonadati</taxon>
        <taxon>Bacteroidota</taxon>
        <taxon>Cytophagia</taxon>
        <taxon>Cytophagales</taxon>
        <taxon>Hymenobacteraceae</taxon>
        <taxon>Adhaeribacter</taxon>
    </lineage>
</organism>
<dbReference type="Proteomes" id="UP000644147">
    <property type="component" value="Unassembled WGS sequence"/>
</dbReference>
<proteinExistence type="predicted"/>
<dbReference type="PROSITE" id="PS51257">
    <property type="entry name" value="PROKAR_LIPOPROTEIN"/>
    <property type="match status" value="1"/>
</dbReference>
<dbReference type="RefSeq" id="WP_200507684.1">
    <property type="nucleotide sequence ID" value="NZ_JAEHFX010000011.1"/>
</dbReference>